<name>A0A917IYK6_9BACT</name>
<dbReference type="RefSeq" id="WP_188952809.1">
    <property type="nucleotide sequence ID" value="NZ_BMIB01000003.1"/>
</dbReference>
<organism evidence="3 4">
    <name type="scientific">Filimonas zeae</name>
    <dbReference type="NCBI Taxonomy" id="1737353"/>
    <lineage>
        <taxon>Bacteria</taxon>
        <taxon>Pseudomonadati</taxon>
        <taxon>Bacteroidota</taxon>
        <taxon>Chitinophagia</taxon>
        <taxon>Chitinophagales</taxon>
        <taxon>Chitinophagaceae</taxon>
        <taxon>Filimonas</taxon>
    </lineage>
</organism>
<comment type="caution">
    <text evidence="3">The sequence shown here is derived from an EMBL/GenBank/DDBJ whole genome shotgun (WGS) entry which is preliminary data.</text>
</comment>
<feature type="signal peptide" evidence="2">
    <location>
        <begin position="1"/>
        <end position="25"/>
    </location>
</feature>
<evidence type="ECO:0000256" key="1">
    <source>
        <dbReference type="SAM" id="MobiDB-lite"/>
    </source>
</evidence>
<evidence type="ECO:0000256" key="2">
    <source>
        <dbReference type="SAM" id="SignalP"/>
    </source>
</evidence>
<dbReference type="Proteomes" id="UP000627292">
    <property type="component" value="Unassembled WGS sequence"/>
</dbReference>
<protein>
    <submittedName>
        <fullName evidence="3">Uncharacterized protein</fullName>
    </submittedName>
</protein>
<feature type="region of interest" description="Disordered" evidence="1">
    <location>
        <begin position="57"/>
        <end position="86"/>
    </location>
</feature>
<dbReference type="EMBL" id="BMIB01000003">
    <property type="protein sequence ID" value="GGH68905.1"/>
    <property type="molecule type" value="Genomic_DNA"/>
</dbReference>
<accession>A0A917IYK6</accession>
<gene>
    <name evidence="3" type="ORF">GCM10011379_25670</name>
</gene>
<sequence length="139" mass="16277">MKRFFIRLILSLCFLLVRGNDHLHASLQQYTPGFYPIETLSDFTSFTQTSHTKITRDTFKQAHPVKKKESESKNEELEDEEDLTSSSKKYLELSHFAVALFYTFTPGFTSLNQHNRLPVCEHLSYSSSFKYLLHCVFRI</sequence>
<dbReference type="AlphaFoldDB" id="A0A917IYK6"/>
<evidence type="ECO:0000313" key="4">
    <source>
        <dbReference type="Proteomes" id="UP000627292"/>
    </source>
</evidence>
<keyword evidence="2" id="KW-0732">Signal</keyword>
<keyword evidence="4" id="KW-1185">Reference proteome</keyword>
<proteinExistence type="predicted"/>
<evidence type="ECO:0000313" key="3">
    <source>
        <dbReference type="EMBL" id="GGH68905.1"/>
    </source>
</evidence>
<reference evidence="3" key="1">
    <citation type="journal article" date="2014" name="Int. J. Syst. Evol. Microbiol.">
        <title>Complete genome sequence of Corynebacterium casei LMG S-19264T (=DSM 44701T), isolated from a smear-ripened cheese.</title>
        <authorList>
            <consortium name="US DOE Joint Genome Institute (JGI-PGF)"/>
            <person name="Walter F."/>
            <person name="Albersmeier A."/>
            <person name="Kalinowski J."/>
            <person name="Ruckert C."/>
        </authorList>
    </citation>
    <scope>NUCLEOTIDE SEQUENCE</scope>
    <source>
        <strain evidence="3">CGMCC 1.15290</strain>
    </source>
</reference>
<feature type="chain" id="PRO_5037203658" evidence="2">
    <location>
        <begin position="26"/>
        <end position="139"/>
    </location>
</feature>
<reference evidence="3" key="2">
    <citation type="submission" date="2020-09" db="EMBL/GenBank/DDBJ databases">
        <authorList>
            <person name="Sun Q."/>
            <person name="Zhou Y."/>
        </authorList>
    </citation>
    <scope>NUCLEOTIDE SEQUENCE</scope>
    <source>
        <strain evidence="3">CGMCC 1.15290</strain>
    </source>
</reference>